<keyword evidence="3" id="KW-0238">DNA-binding</keyword>
<keyword evidence="2" id="KW-0805">Transcription regulation</keyword>
<dbReference type="InterPro" id="IPR005119">
    <property type="entry name" value="LysR_subst-bd"/>
</dbReference>
<gene>
    <name evidence="6" type="ORF">DES45_11718</name>
</gene>
<dbReference type="OrthoDB" id="8479870at2"/>
<dbReference type="InterPro" id="IPR000847">
    <property type="entry name" value="LysR_HTH_N"/>
</dbReference>
<evidence type="ECO:0000256" key="2">
    <source>
        <dbReference type="ARBA" id="ARBA00023015"/>
    </source>
</evidence>
<comment type="similarity">
    <text evidence="1">Belongs to the LysR transcriptional regulatory family.</text>
</comment>
<dbReference type="PANTHER" id="PTHR30427:SF1">
    <property type="entry name" value="TRANSCRIPTIONAL ACTIVATOR PROTEIN LYSR"/>
    <property type="match status" value="1"/>
</dbReference>
<dbReference type="Gene3D" id="1.10.10.10">
    <property type="entry name" value="Winged helix-like DNA-binding domain superfamily/Winged helix DNA-binding domain"/>
    <property type="match status" value="1"/>
</dbReference>
<dbReference type="PANTHER" id="PTHR30427">
    <property type="entry name" value="TRANSCRIPTIONAL ACTIVATOR PROTEIN LYSR"/>
    <property type="match status" value="1"/>
</dbReference>
<sequence>MDIRHLKVVETACKTGSVTETARLLHVSQPAISKTIRQFEEEIGLVLFETVQGRIVATEQAHALLPVIADLMSGHERVKQRIEDLRTGRKGLIKIATAPSLTAMLVAEAMRRFRAERPFVELKVTATSTREVVERVARNEVDVGTCQPSSGDAAVSTRLLSTGGVICVLPQEHRLSRKSSVSPIDLEGEELITFPDTEPTGARVSEAFVMQGVRLKRAIEINQSFSACSFVSQGLGIAIVDSFIHAEGHFPTLVARPFEPEIPIHAHMLVSSIRPISPLAQEFCDKLVEVGRELEPGLSFSSDVRGA</sequence>
<evidence type="ECO:0000313" key="6">
    <source>
        <dbReference type="EMBL" id="RDI51489.1"/>
    </source>
</evidence>
<dbReference type="SUPFAM" id="SSF53850">
    <property type="entry name" value="Periplasmic binding protein-like II"/>
    <property type="match status" value="1"/>
</dbReference>
<dbReference type="Proteomes" id="UP000254925">
    <property type="component" value="Unassembled WGS sequence"/>
</dbReference>
<evidence type="ECO:0000256" key="4">
    <source>
        <dbReference type="ARBA" id="ARBA00023163"/>
    </source>
</evidence>
<accession>A0A370H721</accession>
<dbReference type="InterPro" id="IPR036390">
    <property type="entry name" value="WH_DNA-bd_sf"/>
</dbReference>
<dbReference type="RefSeq" id="WP_114773057.1">
    <property type="nucleotide sequence ID" value="NZ_QQBB01000017.1"/>
</dbReference>
<evidence type="ECO:0000313" key="7">
    <source>
        <dbReference type="Proteomes" id="UP000254925"/>
    </source>
</evidence>
<proteinExistence type="inferred from homology"/>
<dbReference type="InterPro" id="IPR036388">
    <property type="entry name" value="WH-like_DNA-bd_sf"/>
</dbReference>
<dbReference type="GO" id="GO:0003700">
    <property type="term" value="F:DNA-binding transcription factor activity"/>
    <property type="evidence" value="ECO:0007669"/>
    <property type="project" value="InterPro"/>
</dbReference>
<protein>
    <submittedName>
        <fullName evidence="6">LysR family transcriptional regulator</fullName>
    </submittedName>
</protein>
<evidence type="ECO:0000256" key="3">
    <source>
        <dbReference type="ARBA" id="ARBA00023125"/>
    </source>
</evidence>
<keyword evidence="4" id="KW-0804">Transcription</keyword>
<dbReference type="PROSITE" id="PS50931">
    <property type="entry name" value="HTH_LYSR"/>
    <property type="match status" value="1"/>
</dbReference>
<name>A0A370H721_9HYPH</name>
<comment type="caution">
    <text evidence="6">The sequence shown here is derived from an EMBL/GenBank/DDBJ whole genome shotgun (WGS) entry which is preliminary data.</text>
</comment>
<reference evidence="6 7" key="1">
    <citation type="submission" date="2018-07" db="EMBL/GenBank/DDBJ databases">
        <title>Genomic Encyclopedia of Type Strains, Phase IV (KMG-IV): sequencing the most valuable type-strain genomes for metagenomic binning, comparative biology and taxonomic classification.</title>
        <authorList>
            <person name="Goeker M."/>
        </authorList>
    </citation>
    <scope>NUCLEOTIDE SEQUENCE [LARGE SCALE GENOMIC DNA]</scope>
    <source>
        <strain evidence="6 7">DSM 14364</strain>
    </source>
</reference>
<feature type="domain" description="HTH lysR-type" evidence="5">
    <location>
        <begin position="1"/>
        <end position="58"/>
    </location>
</feature>
<dbReference type="Pfam" id="PF00126">
    <property type="entry name" value="HTH_1"/>
    <property type="match status" value="1"/>
</dbReference>
<dbReference type="EMBL" id="QQBB01000017">
    <property type="protein sequence ID" value="RDI51489.1"/>
    <property type="molecule type" value="Genomic_DNA"/>
</dbReference>
<dbReference type="AlphaFoldDB" id="A0A370H721"/>
<dbReference type="PRINTS" id="PR00039">
    <property type="entry name" value="HTHLYSR"/>
</dbReference>
<dbReference type="GO" id="GO:0043565">
    <property type="term" value="F:sequence-specific DNA binding"/>
    <property type="evidence" value="ECO:0007669"/>
    <property type="project" value="TreeGrafter"/>
</dbReference>
<keyword evidence="7" id="KW-1185">Reference proteome</keyword>
<dbReference type="Pfam" id="PF03466">
    <property type="entry name" value="LysR_substrate"/>
    <property type="match status" value="1"/>
</dbReference>
<dbReference type="Gene3D" id="3.40.190.290">
    <property type="match status" value="1"/>
</dbReference>
<dbReference type="GO" id="GO:0010628">
    <property type="term" value="P:positive regulation of gene expression"/>
    <property type="evidence" value="ECO:0007669"/>
    <property type="project" value="TreeGrafter"/>
</dbReference>
<evidence type="ECO:0000256" key="1">
    <source>
        <dbReference type="ARBA" id="ARBA00009437"/>
    </source>
</evidence>
<evidence type="ECO:0000259" key="5">
    <source>
        <dbReference type="PROSITE" id="PS50931"/>
    </source>
</evidence>
<organism evidence="6 7">
    <name type="scientific">Microvirga subterranea</name>
    <dbReference type="NCBI Taxonomy" id="186651"/>
    <lineage>
        <taxon>Bacteria</taxon>
        <taxon>Pseudomonadati</taxon>
        <taxon>Pseudomonadota</taxon>
        <taxon>Alphaproteobacteria</taxon>
        <taxon>Hyphomicrobiales</taxon>
        <taxon>Methylobacteriaceae</taxon>
        <taxon>Microvirga</taxon>
    </lineage>
</organism>
<dbReference type="SUPFAM" id="SSF46785">
    <property type="entry name" value="Winged helix' DNA-binding domain"/>
    <property type="match status" value="1"/>
</dbReference>